<reference evidence="1 2" key="1">
    <citation type="submission" date="2015-06" db="EMBL/GenBank/DDBJ databases">
        <title>Genome sequencing of Thermotogales isolates from hydrothermal vents.</title>
        <authorList>
            <person name="Haverkamp T.H."/>
            <person name="Kublanov I.V."/>
            <person name="Nesbo C.L."/>
        </authorList>
    </citation>
    <scope>NUCLEOTIDE SEQUENCE [LARGE SCALE GENOMIC DNA]</scope>
    <source>
        <strain evidence="2">ik275mar</strain>
    </source>
</reference>
<sequence length="167" mass="19470">MKKISTFLFILLSIFILSTSIDFGLGWSFGDSYQMLLGYSEDFFNITWIFNPLGNFVHKIYLDALFLNINNFSISPTLFIYNTKSIDFPLIEGGIKASLNQNRYLISLLLTYPFNSNSYFLENSLYISFKYIVPPPDPRKKWKDDLFIIFNYAKQKLFVGLGLSEHF</sequence>
<keyword evidence="2" id="KW-1185">Reference proteome</keyword>
<dbReference type="Proteomes" id="UP000242616">
    <property type="component" value="Unassembled WGS sequence"/>
</dbReference>
<comment type="caution">
    <text evidence="1">The sequence shown here is derived from an EMBL/GenBank/DDBJ whole genome shotgun (WGS) entry which is preliminary data.</text>
</comment>
<organism evidence="1 2">
    <name type="scientific">Thermosipho affectus</name>
    <dbReference type="NCBI Taxonomy" id="660294"/>
    <lineage>
        <taxon>Bacteria</taxon>
        <taxon>Thermotogati</taxon>
        <taxon>Thermotogota</taxon>
        <taxon>Thermotogae</taxon>
        <taxon>Thermotogales</taxon>
        <taxon>Fervidobacteriaceae</taxon>
        <taxon>Thermosipho</taxon>
    </lineage>
</organism>
<name>A0ABX3IHE6_9BACT</name>
<gene>
    <name evidence="1" type="ORF">XJ44_07645</name>
</gene>
<protein>
    <submittedName>
        <fullName evidence="1">Uncharacterized protein</fullName>
    </submittedName>
</protein>
<dbReference type="EMBL" id="LBFC01000022">
    <property type="protein sequence ID" value="ONN26734.1"/>
    <property type="molecule type" value="Genomic_DNA"/>
</dbReference>
<evidence type="ECO:0000313" key="1">
    <source>
        <dbReference type="EMBL" id="ONN26734.1"/>
    </source>
</evidence>
<proteinExistence type="predicted"/>
<accession>A0ABX3IHE6</accession>
<dbReference type="RefSeq" id="WP_077198614.1">
    <property type="nucleotide sequence ID" value="NZ_LBFC01000022.1"/>
</dbReference>
<evidence type="ECO:0000313" key="2">
    <source>
        <dbReference type="Proteomes" id="UP000242616"/>
    </source>
</evidence>